<evidence type="ECO:0000313" key="3">
    <source>
        <dbReference type="Proteomes" id="UP000184485"/>
    </source>
</evidence>
<dbReference type="Pfam" id="PF00248">
    <property type="entry name" value="Aldo_ket_red"/>
    <property type="match status" value="1"/>
</dbReference>
<dbReference type="EMBL" id="FQUP01000003">
    <property type="protein sequence ID" value="SHG01723.1"/>
    <property type="molecule type" value="Genomic_DNA"/>
</dbReference>
<proteinExistence type="predicted"/>
<sequence>MKKITLGRTGLSVSRIALGGYPFGGVNRANDWDPWSAAGRAAAIGTVNYALDNGINYIDTAPGYGEGNSERIIGEVMKTRRAETVLATKVRWEGMSKQATINSVRESLKRLNTDRLDIVQFHGGMFTAEQYQHIVKGGPLEGLMELKQKGEIGFIGLTAEEPWTAIQFLAHPEIDVYQVAYNFIYQHAAKHFLIDGTKAGAGIVTMRTMTSGILQRAARYLAPEWQPAHDLFQVCLEFVLSDSRVHAPIVGMRWPHEVDKNIELLEGFTPAFDFAALPRMTADVYKAEDSE</sequence>
<keyword evidence="3" id="KW-1185">Reference proteome</keyword>
<dbReference type="AlphaFoldDB" id="A0A1M5GDA6"/>
<evidence type="ECO:0000259" key="1">
    <source>
        <dbReference type="Pfam" id="PF00248"/>
    </source>
</evidence>
<name>A0A1M5GDA6_9HYPH</name>
<dbReference type="STRING" id="1122133.SAMN02745157_3367"/>
<dbReference type="CDD" id="cd19105">
    <property type="entry name" value="AKR_unchar"/>
    <property type="match status" value="1"/>
</dbReference>
<organism evidence="2 3">
    <name type="scientific">Kaistia soli DSM 19436</name>
    <dbReference type="NCBI Taxonomy" id="1122133"/>
    <lineage>
        <taxon>Bacteria</taxon>
        <taxon>Pseudomonadati</taxon>
        <taxon>Pseudomonadota</taxon>
        <taxon>Alphaproteobacteria</taxon>
        <taxon>Hyphomicrobiales</taxon>
        <taxon>Kaistiaceae</taxon>
        <taxon>Kaistia</taxon>
    </lineage>
</organism>
<reference evidence="2 3" key="1">
    <citation type="submission" date="2016-11" db="EMBL/GenBank/DDBJ databases">
        <authorList>
            <person name="Jaros S."/>
            <person name="Januszkiewicz K."/>
            <person name="Wedrychowicz H."/>
        </authorList>
    </citation>
    <scope>NUCLEOTIDE SEQUENCE [LARGE SCALE GENOMIC DNA]</scope>
    <source>
        <strain evidence="2 3">DSM 19436</strain>
    </source>
</reference>
<dbReference type="SUPFAM" id="SSF51430">
    <property type="entry name" value="NAD(P)-linked oxidoreductase"/>
    <property type="match status" value="1"/>
</dbReference>
<accession>A0A1M5GDA6</accession>
<evidence type="ECO:0000313" key="2">
    <source>
        <dbReference type="EMBL" id="SHG01723.1"/>
    </source>
</evidence>
<dbReference type="PANTHER" id="PTHR43312:SF1">
    <property type="entry name" value="NADP-DEPENDENT OXIDOREDUCTASE DOMAIN-CONTAINING PROTEIN"/>
    <property type="match status" value="1"/>
</dbReference>
<dbReference type="InterPro" id="IPR023210">
    <property type="entry name" value="NADP_OxRdtase_dom"/>
</dbReference>
<feature type="domain" description="NADP-dependent oxidoreductase" evidence="1">
    <location>
        <begin position="23"/>
        <end position="266"/>
    </location>
</feature>
<dbReference type="InterPro" id="IPR036812">
    <property type="entry name" value="NAD(P)_OxRdtase_dom_sf"/>
</dbReference>
<protein>
    <submittedName>
        <fullName evidence="2">Predicted oxidoreductase</fullName>
    </submittedName>
</protein>
<dbReference type="Proteomes" id="UP000184485">
    <property type="component" value="Unassembled WGS sequence"/>
</dbReference>
<dbReference type="Gene3D" id="3.20.20.100">
    <property type="entry name" value="NADP-dependent oxidoreductase domain"/>
    <property type="match status" value="1"/>
</dbReference>
<dbReference type="InterPro" id="IPR053135">
    <property type="entry name" value="AKR2_Oxidoreductase"/>
</dbReference>
<gene>
    <name evidence="2" type="ORF">SAMN02745157_3367</name>
</gene>
<dbReference type="OrthoDB" id="9768851at2"/>
<dbReference type="RefSeq" id="WP_073054902.1">
    <property type="nucleotide sequence ID" value="NZ_FQUP01000003.1"/>
</dbReference>
<dbReference type="PANTHER" id="PTHR43312">
    <property type="entry name" value="D-THREO-ALDOSE 1-DEHYDROGENASE"/>
    <property type="match status" value="1"/>
</dbReference>